<evidence type="ECO:0000313" key="2">
    <source>
        <dbReference type="Proteomes" id="UP000663828"/>
    </source>
</evidence>
<reference evidence="1" key="1">
    <citation type="submission" date="2021-02" db="EMBL/GenBank/DDBJ databases">
        <authorList>
            <person name="Nowell W R."/>
        </authorList>
    </citation>
    <scope>NUCLEOTIDE SEQUENCE</scope>
</reference>
<dbReference type="AlphaFoldDB" id="A0A816FSC5"/>
<dbReference type="InterPro" id="IPR046960">
    <property type="entry name" value="PPR_At4g14850-like_plant"/>
</dbReference>
<keyword evidence="2" id="KW-1185">Reference proteome</keyword>
<gene>
    <name evidence="1" type="ORF">XAT740_LOCUS57591</name>
</gene>
<evidence type="ECO:0008006" key="3">
    <source>
        <dbReference type="Google" id="ProtNLM"/>
    </source>
</evidence>
<comment type="caution">
    <text evidence="1">The sequence shown here is derived from an EMBL/GenBank/DDBJ whole genome shotgun (WGS) entry which is preliminary data.</text>
</comment>
<organism evidence="1 2">
    <name type="scientific">Adineta ricciae</name>
    <name type="common">Rotifer</name>
    <dbReference type="NCBI Taxonomy" id="249248"/>
    <lineage>
        <taxon>Eukaryota</taxon>
        <taxon>Metazoa</taxon>
        <taxon>Spiralia</taxon>
        <taxon>Gnathifera</taxon>
        <taxon>Rotifera</taxon>
        <taxon>Eurotatoria</taxon>
        <taxon>Bdelloidea</taxon>
        <taxon>Adinetida</taxon>
        <taxon>Adinetidae</taxon>
        <taxon>Adineta</taxon>
    </lineage>
</organism>
<proteinExistence type="predicted"/>
<dbReference type="GO" id="GO:0009451">
    <property type="term" value="P:RNA modification"/>
    <property type="evidence" value="ECO:0007669"/>
    <property type="project" value="InterPro"/>
</dbReference>
<evidence type="ECO:0000313" key="1">
    <source>
        <dbReference type="EMBL" id="CAF1664935.1"/>
    </source>
</evidence>
<dbReference type="Gene3D" id="1.25.40.10">
    <property type="entry name" value="Tetratricopeptide repeat domain"/>
    <property type="match status" value="1"/>
</dbReference>
<protein>
    <recommendedName>
        <fullName evidence="3">Pentatricopeptide repeat-containing protein</fullName>
    </recommendedName>
</protein>
<accession>A0A816FSC5</accession>
<dbReference type="InterPro" id="IPR011990">
    <property type="entry name" value="TPR-like_helical_dom_sf"/>
</dbReference>
<dbReference type="PANTHER" id="PTHR47926">
    <property type="entry name" value="PENTATRICOPEPTIDE REPEAT-CONTAINING PROTEIN"/>
    <property type="match status" value="1"/>
</dbReference>
<dbReference type="Proteomes" id="UP000663828">
    <property type="component" value="Unassembled WGS sequence"/>
</dbReference>
<dbReference type="EMBL" id="CAJNOR010011981">
    <property type="protein sequence ID" value="CAF1664935.1"/>
    <property type="molecule type" value="Genomic_DNA"/>
</dbReference>
<sequence>MAVSFVVPFRLVKSYYYTIIRTIVSSPQLNIELEMRRLNQRKQFTKTLDLFDKHQNRGTLTDRIIVQALKACTQLGSLERGQNIHKKLSSQLKNDIYVQTSLIHFYMQCGRVNDAQRVFDSCVNKNMVHYGAMMK</sequence>
<dbReference type="GO" id="GO:0003723">
    <property type="term" value="F:RNA binding"/>
    <property type="evidence" value="ECO:0007669"/>
    <property type="project" value="InterPro"/>
</dbReference>
<name>A0A816FSC5_ADIRI</name>
<feature type="non-terminal residue" evidence="1">
    <location>
        <position position="1"/>
    </location>
</feature>